<dbReference type="InParanoid" id="A0A166A3V6"/>
<dbReference type="PROSITE" id="PS50005">
    <property type="entry name" value="TPR"/>
    <property type="match status" value="1"/>
</dbReference>
<dbReference type="GO" id="GO:0016020">
    <property type="term" value="C:membrane"/>
    <property type="evidence" value="ECO:0007669"/>
    <property type="project" value="TreeGrafter"/>
</dbReference>
<dbReference type="EMBL" id="KV426104">
    <property type="protein sequence ID" value="KZV88249.1"/>
    <property type="molecule type" value="Genomic_DNA"/>
</dbReference>
<accession>A0A166A3V6</accession>
<keyword evidence="1" id="KW-0677">Repeat</keyword>
<protein>
    <submittedName>
        <fullName evidence="4">TPR-like protein</fullName>
    </submittedName>
</protein>
<evidence type="ECO:0000256" key="1">
    <source>
        <dbReference type="ARBA" id="ARBA00022737"/>
    </source>
</evidence>
<dbReference type="STRING" id="1314781.A0A166A3V6"/>
<dbReference type="AlphaFoldDB" id="A0A166A3V6"/>
<dbReference type="Gene3D" id="1.25.40.10">
    <property type="entry name" value="Tetratricopeptide repeat domain"/>
    <property type="match status" value="2"/>
</dbReference>
<dbReference type="Proteomes" id="UP000077266">
    <property type="component" value="Unassembled WGS sequence"/>
</dbReference>
<reference evidence="4 5" key="1">
    <citation type="journal article" date="2016" name="Mol. Biol. Evol.">
        <title>Comparative Genomics of Early-Diverging Mushroom-Forming Fungi Provides Insights into the Origins of Lignocellulose Decay Capabilities.</title>
        <authorList>
            <person name="Nagy L.G."/>
            <person name="Riley R."/>
            <person name="Tritt A."/>
            <person name="Adam C."/>
            <person name="Daum C."/>
            <person name="Floudas D."/>
            <person name="Sun H."/>
            <person name="Yadav J.S."/>
            <person name="Pangilinan J."/>
            <person name="Larsson K.H."/>
            <person name="Matsuura K."/>
            <person name="Barry K."/>
            <person name="Labutti K."/>
            <person name="Kuo R."/>
            <person name="Ohm R.A."/>
            <person name="Bhattacharya S.S."/>
            <person name="Shirouzu T."/>
            <person name="Yoshinaga Y."/>
            <person name="Martin F.M."/>
            <person name="Grigoriev I.V."/>
            <person name="Hibbett D.S."/>
        </authorList>
    </citation>
    <scope>NUCLEOTIDE SEQUENCE [LARGE SCALE GENOMIC DNA]</scope>
    <source>
        <strain evidence="4 5">HHB12029</strain>
    </source>
</reference>
<dbReference type="InterPro" id="IPR047150">
    <property type="entry name" value="SGT"/>
</dbReference>
<sequence length="718" mass="80319">MARSEEALSVRGSALVSVEATALKEQGNALFRARKYNDAYDKYADALKVTDQQNTSAVATLRANRAQCCLMLQRWEDAKLEAAEALVVDIRHAKSWHRLGKAYLGANGIVKAIQVLYVAEALIQDEDGQAAVAKLRKDAYDAYEEKGLQTFYIANAAGPADVEKEVPLVSASPHTAALAARLEAEGRNPPNRLFAYAKYTLALVFDPTSVLLHVQRAQVANQMGIADHAGVDARTAIRLDSSNAEAWTRLGTALYKKSLLQQSTDAFNHALFLLETAPQPPGNSELREQLVSSLGLLRRAPRPLQNVTRSKADVEKPWDKAERLLGAARNFVPEDIKTWHTSFWTIVPAHKDFAKAFDVLCNPEIHPSTSTIGSTDAIEYFANAILIELRSFGANNWPVDFNKCYKVRAEHELLKYSAFTEDEDGALFDAVKARLRQQGGWGEPSASTGSVRKSLETTIRARVVAAFLHFSHGDLDAGISIFEPLLSFLEKGRKEWRSVPSEERGPIFDLPFLLGVEKHYIDCLRRRYTSYHQLAIPDAAGYLEQIKALAEKMLKQVASLPAADRIPNRDTRPPSYVLGYIILPEAWAHDALRFYYYNRSLQIAKREDKVPFLIQAAAHAAIAETLFPDDDERHTVTVHERLTLLFLLKRPLRETLPVCDKLAESYRKSREIWDYGFDLSHYTSCHEFAEEAKKSLCDGKVTLNDVIVPKDLDSQLTL</sequence>
<evidence type="ECO:0000256" key="3">
    <source>
        <dbReference type="PROSITE-ProRule" id="PRU00339"/>
    </source>
</evidence>
<keyword evidence="2 3" id="KW-0802">TPR repeat</keyword>
<dbReference type="OrthoDB" id="2423701at2759"/>
<gene>
    <name evidence="4" type="ORF">EXIGLDRAFT_181392</name>
</gene>
<dbReference type="PANTHER" id="PTHR45831:SF2">
    <property type="entry name" value="LD24721P"/>
    <property type="match status" value="1"/>
</dbReference>
<evidence type="ECO:0000256" key="2">
    <source>
        <dbReference type="ARBA" id="ARBA00022803"/>
    </source>
</evidence>
<dbReference type="PANTHER" id="PTHR45831">
    <property type="entry name" value="LD24721P"/>
    <property type="match status" value="1"/>
</dbReference>
<dbReference type="SUPFAM" id="SSF48452">
    <property type="entry name" value="TPR-like"/>
    <property type="match status" value="2"/>
</dbReference>
<dbReference type="GO" id="GO:0060090">
    <property type="term" value="F:molecular adaptor activity"/>
    <property type="evidence" value="ECO:0007669"/>
    <property type="project" value="TreeGrafter"/>
</dbReference>
<dbReference type="InterPro" id="IPR019734">
    <property type="entry name" value="TPR_rpt"/>
</dbReference>
<keyword evidence="5" id="KW-1185">Reference proteome</keyword>
<dbReference type="InterPro" id="IPR011990">
    <property type="entry name" value="TPR-like_helical_dom_sf"/>
</dbReference>
<dbReference type="GO" id="GO:0006620">
    <property type="term" value="P:post-translational protein targeting to endoplasmic reticulum membrane"/>
    <property type="evidence" value="ECO:0007669"/>
    <property type="project" value="TreeGrafter"/>
</dbReference>
<dbReference type="GO" id="GO:0072380">
    <property type="term" value="C:TRC complex"/>
    <property type="evidence" value="ECO:0007669"/>
    <property type="project" value="TreeGrafter"/>
</dbReference>
<proteinExistence type="predicted"/>
<evidence type="ECO:0000313" key="4">
    <source>
        <dbReference type="EMBL" id="KZV88249.1"/>
    </source>
</evidence>
<organism evidence="4 5">
    <name type="scientific">Exidia glandulosa HHB12029</name>
    <dbReference type="NCBI Taxonomy" id="1314781"/>
    <lineage>
        <taxon>Eukaryota</taxon>
        <taxon>Fungi</taxon>
        <taxon>Dikarya</taxon>
        <taxon>Basidiomycota</taxon>
        <taxon>Agaricomycotina</taxon>
        <taxon>Agaricomycetes</taxon>
        <taxon>Auriculariales</taxon>
        <taxon>Exidiaceae</taxon>
        <taxon>Exidia</taxon>
    </lineage>
</organism>
<dbReference type="SMART" id="SM00028">
    <property type="entry name" value="TPR"/>
    <property type="match status" value="5"/>
</dbReference>
<evidence type="ECO:0000313" key="5">
    <source>
        <dbReference type="Proteomes" id="UP000077266"/>
    </source>
</evidence>
<feature type="repeat" description="TPR" evidence="3">
    <location>
        <begin position="20"/>
        <end position="53"/>
    </location>
</feature>
<name>A0A166A3V6_EXIGL</name>